<dbReference type="GO" id="GO:0004867">
    <property type="term" value="F:serine-type endopeptidase inhibitor activity"/>
    <property type="evidence" value="ECO:0007669"/>
    <property type="project" value="UniProtKB-KW"/>
</dbReference>
<dbReference type="PROSITE" id="PS50279">
    <property type="entry name" value="BPTI_KUNITZ_2"/>
    <property type="match status" value="2"/>
</dbReference>
<reference evidence="5" key="1">
    <citation type="submission" date="2012-11" db="EMBL/GenBank/DDBJ databases">
        <authorList>
            <person name="Lucero-Rivera Y.E."/>
            <person name="Tovar-Ramirez D."/>
        </authorList>
    </citation>
    <scope>NUCLEOTIDE SEQUENCE</scope>
    <source>
        <tissue evidence="5">Salivary gland</tissue>
    </source>
</reference>
<dbReference type="InterPro" id="IPR002223">
    <property type="entry name" value="Kunitz_BPTI"/>
</dbReference>
<accession>L7MIX5</accession>
<dbReference type="InterPro" id="IPR036880">
    <property type="entry name" value="Kunitz_BPTI_sf"/>
</dbReference>
<name>L7MIX5_RHIPC</name>
<dbReference type="AlphaFoldDB" id="L7MIX5"/>
<dbReference type="InterPro" id="IPR050098">
    <property type="entry name" value="TFPI/VKTCI-like"/>
</dbReference>
<feature type="domain" description="BPTI/Kunitz inhibitor" evidence="4">
    <location>
        <begin position="114"/>
        <end position="181"/>
    </location>
</feature>
<dbReference type="SMART" id="SM00131">
    <property type="entry name" value="KU"/>
    <property type="match status" value="2"/>
</dbReference>
<evidence type="ECO:0000313" key="5">
    <source>
        <dbReference type="EMBL" id="JAA63114.1"/>
    </source>
</evidence>
<sequence length="215" mass="23584">QLVHFKIENFRVNASVCAKQNTGTVAGWSVSLILNSTNSAGMTLGASVSILLCLLCYVHCNQVIPKGCLILPRTKNCGSNAPRWYYNPKTKKCHPVMWGGCGHPGNMFKNPGDCDRNCGSGYRPTADRCLISPRISCRQLETTTVVWRFQMLTMTCVSMKHAGCNGTANFFTSCQQCRSACALHTTKLTFCPPPTPPNKPSKPQGIGILKKWPKL</sequence>
<keyword evidence="2" id="KW-0722">Serine protease inhibitor</keyword>
<evidence type="ECO:0000256" key="1">
    <source>
        <dbReference type="ARBA" id="ARBA00022690"/>
    </source>
</evidence>
<feature type="non-terminal residue" evidence="5">
    <location>
        <position position="1"/>
    </location>
</feature>
<proteinExistence type="evidence at transcript level"/>
<organism evidence="5">
    <name type="scientific">Rhipicephalus pulchellus</name>
    <name type="common">Yellow backed tick</name>
    <name type="synonym">Dermacentor pulchellus</name>
    <dbReference type="NCBI Taxonomy" id="72859"/>
    <lineage>
        <taxon>Eukaryota</taxon>
        <taxon>Metazoa</taxon>
        <taxon>Ecdysozoa</taxon>
        <taxon>Arthropoda</taxon>
        <taxon>Chelicerata</taxon>
        <taxon>Arachnida</taxon>
        <taxon>Acari</taxon>
        <taxon>Parasitiformes</taxon>
        <taxon>Ixodida</taxon>
        <taxon>Ixodoidea</taxon>
        <taxon>Ixodidae</taxon>
        <taxon>Rhipicephalinae</taxon>
        <taxon>Rhipicephalus</taxon>
        <taxon>Rhipicephalus</taxon>
    </lineage>
</organism>
<protein>
    <submittedName>
        <fullName evidence="5">Putative bilaris</fullName>
    </submittedName>
</protein>
<keyword evidence="1" id="KW-0646">Protease inhibitor</keyword>
<evidence type="ECO:0000259" key="4">
    <source>
        <dbReference type="PROSITE" id="PS50279"/>
    </source>
</evidence>
<dbReference type="PANTHER" id="PTHR10083:SF374">
    <property type="entry name" value="BPTI_KUNITZ INHIBITOR DOMAIN-CONTAINING PROTEIN"/>
    <property type="match status" value="1"/>
</dbReference>
<dbReference type="PANTHER" id="PTHR10083">
    <property type="entry name" value="KUNITZ-TYPE PROTEASE INHIBITOR-RELATED"/>
    <property type="match status" value="1"/>
</dbReference>
<dbReference type="EMBL" id="GACK01001920">
    <property type="protein sequence ID" value="JAA63114.1"/>
    <property type="molecule type" value="mRNA"/>
</dbReference>
<dbReference type="Gene3D" id="4.10.410.10">
    <property type="entry name" value="Pancreatic trypsin inhibitor Kunitz domain"/>
    <property type="match status" value="2"/>
</dbReference>
<dbReference type="Pfam" id="PF00014">
    <property type="entry name" value="Kunitz_BPTI"/>
    <property type="match status" value="2"/>
</dbReference>
<reference evidence="5" key="2">
    <citation type="journal article" date="2015" name="J. Proteomics">
        <title>Sexual differences in the sialomes of the zebra tick, Rhipicephalus pulchellus.</title>
        <authorList>
            <person name="Tan A.W."/>
            <person name="Francischetti I.M."/>
            <person name="Slovak M."/>
            <person name="Kini R.M."/>
            <person name="Ribeiro J.M."/>
        </authorList>
    </citation>
    <scope>NUCLEOTIDE SEQUENCE</scope>
    <source>
        <tissue evidence="5">Salivary gland</tissue>
    </source>
</reference>
<feature type="domain" description="BPTI/Kunitz inhibitor" evidence="4">
    <location>
        <begin position="60"/>
        <end position="118"/>
    </location>
</feature>
<dbReference type="GO" id="GO:0005615">
    <property type="term" value="C:extracellular space"/>
    <property type="evidence" value="ECO:0007669"/>
    <property type="project" value="TreeGrafter"/>
</dbReference>
<keyword evidence="3" id="KW-1015">Disulfide bond</keyword>
<evidence type="ECO:0000256" key="2">
    <source>
        <dbReference type="ARBA" id="ARBA00022900"/>
    </source>
</evidence>
<evidence type="ECO:0000256" key="3">
    <source>
        <dbReference type="ARBA" id="ARBA00023157"/>
    </source>
</evidence>
<dbReference type="SUPFAM" id="SSF57362">
    <property type="entry name" value="BPTI-like"/>
    <property type="match status" value="2"/>
</dbReference>